<feature type="compositionally biased region" description="Basic and acidic residues" evidence="2">
    <location>
        <begin position="74"/>
        <end position="84"/>
    </location>
</feature>
<dbReference type="KEGG" id="gfl:GRFL_1468"/>
<reference evidence="3 4" key="1">
    <citation type="submission" date="2016-07" db="EMBL/GenBank/DDBJ databases">
        <title>Multi-omics approach to identify versatile polysaccharide utilization systems of a marine flavobacterium Gramella flava.</title>
        <authorList>
            <person name="Tang K."/>
        </authorList>
    </citation>
    <scope>NUCLEOTIDE SEQUENCE [LARGE SCALE GENOMIC DNA]</scope>
    <source>
        <strain evidence="3 4">JLT2011</strain>
    </source>
</reference>
<dbReference type="STRING" id="1229726.GRFL_1468"/>
<dbReference type="EMBL" id="CP016359">
    <property type="protein sequence ID" value="APU68192.1"/>
    <property type="molecule type" value="Genomic_DNA"/>
</dbReference>
<dbReference type="OrthoDB" id="1100725at2"/>
<proteinExistence type="predicted"/>
<dbReference type="Proteomes" id="UP000186230">
    <property type="component" value="Chromosome"/>
</dbReference>
<dbReference type="AlphaFoldDB" id="A0A1L7I517"/>
<evidence type="ECO:0000256" key="2">
    <source>
        <dbReference type="SAM" id="MobiDB-lite"/>
    </source>
</evidence>
<name>A0A1L7I517_9FLAO</name>
<protein>
    <submittedName>
        <fullName evidence="3">Uncharacterized protein</fullName>
    </submittedName>
</protein>
<evidence type="ECO:0000313" key="4">
    <source>
        <dbReference type="Proteomes" id="UP000186230"/>
    </source>
</evidence>
<organism evidence="3 4">
    <name type="scientific">Christiangramia flava JLT2011</name>
    <dbReference type="NCBI Taxonomy" id="1229726"/>
    <lineage>
        <taxon>Bacteria</taxon>
        <taxon>Pseudomonadati</taxon>
        <taxon>Bacteroidota</taxon>
        <taxon>Flavobacteriia</taxon>
        <taxon>Flavobacteriales</taxon>
        <taxon>Flavobacteriaceae</taxon>
        <taxon>Christiangramia</taxon>
    </lineage>
</organism>
<dbReference type="RefSeq" id="WP_083643991.1">
    <property type="nucleotide sequence ID" value="NZ_AMRU01000001.1"/>
</dbReference>
<sequence length="259" mass="30257">MKKKLEAELKKLAESILNAQGTSNLADMKQRARELYEKIAILEFTENNLEAQFENQVSLQKPEPVKQEPVAPVRKPEPDYDERYPNGMEFNEDTDAITEPNTEKIKDIVAQMPPETAKVDTMMNKMNEPEPAPTREIPKQEPTPEPDRGFNFDVDYDNLPNFEPVNHVEKHQQNKPRSLNDRLKKGINIGLNERLAFIRHLFDGNTADYNRVLSQLNTFNSLEEARKFIDKIVKPDYNHWQGKEEYEERFMAHIENKFD</sequence>
<gene>
    <name evidence="3" type="ORF">GRFL_1468</name>
</gene>
<feature type="region of interest" description="Disordered" evidence="2">
    <location>
        <begin position="56"/>
        <end position="94"/>
    </location>
</feature>
<feature type="region of interest" description="Disordered" evidence="2">
    <location>
        <begin position="127"/>
        <end position="147"/>
    </location>
</feature>
<feature type="coiled-coil region" evidence="1">
    <location>
        <begin position="2"/>
        <end position="45"/>
    </location>
</feature>
<evidence type="ECO:0000313" key="3">
    <source>
        <dbReference type="EMBL" id="APU68192.1"/>
    </source>
</evidence>
<keyword evidence="1" id="KW-0175">Coiled coil</keyword>
<accession>A0A1L7I517</accession>
<evidence type="ECO:0000256" key="1">
    <source>
        <dbReference type="SAM" id="Coils"/>
    </source>
</evidence>
<keyword evidence="4" id="KW-1185">Reference proteome</keyword>